<dbReference type="AlphaFoldDB" id="A0AAV9JNB3"/>
<feature type="domain" description="DUF7730" evidence="1">
    <location>
        <begin position="122"/>
        <end position="218"/>
    </location>
</feature>
<protein>
    <recommendedName>
        <fullName evidence="1">DUF7730 domain-containing protein</fullName>
    </recommendedName>
</protein>
<dbReference type="PANTHER" id="PTHR38790">
    <property type="entry name" value="2EXR DOMAIN-CONTAINING PROTEIN-RELATED"/>
    <property type="match status" value="1"/>
</dbReference>
<dbReference type="InterPro" id="IPR056632">
    <property type="entry name" value="DUF7730"/>
</dbReference>
<proteinExistence type="predicted"/>
<gene>
    <name evidence="2" type="ORF">LTR36_001272</name>
</gene>
<organism evidence="2 3">
    <name type="scientific">Oleoguttula mirabilis</name>
    <dbReference type="NCBI Taxonomy" id="1507867"/>
    <lineage>
        <taxon>Eukaryota</taxon>
        <taxon>Fungi</taxon>
        <taxon>Dikarya</taxon>
        <taxon>Ascomycota</taxon>
        <taxon>Pezizomycotina</taxon>
        <taxon>Dothideomycetes</taxon>
        <taxon>Dothideomycetidae</taxon>
        <taxon>Mycosphaerellales</taxon>
        <taxon>Teratosphaeriaceae</taxon>
        <taxon>Oleoguttula</taxon>
    </lineage>
</organism>
<sequence length="369" mass="42703">MPHELPTLADRFHALPAELREHVFALLLVQPVRYDMQHLGTCPLRDASLPLNANLRPSRPWRTHACGWRRHDDYTPTWHNPWRSKYAPPVRNPFLCSDCWDRKFRPRPFPVVSSDSPCLCARRQDLDVLLVCRRWHAEAGRVFYSRDTFDFEDARTCLAFFAGLRQQWRETVTSVSLVAYQGQQHALIRGAAWESRKAWTRVWCLLRTLPSLSRLALSTHHLEDERTLRPLLRLGPQRPRAICFTERMPAACLLKLLPRDDGSALGGMHYICPSLANRILVRGGLAEQVGRVLKGQLIAWVRLGKRAKLEVLGRAVEWQQENVVEMSLARDFASLGLEMEKGVHVLEGHDLAEWERLWWMVGWQHAFLP</sequence>
<dbReference type="Pfam" id="PF24864">
    <property type="entry name" value="DUF7730"/>
    <property type="match status" value="1"/>
</dbReference>
<name>A0AAV9JNB3_9PEZI</name>
<accession>A0AAV9JNB3</accession>
<comment type="caution">
    <text evidence="2">The sequence shown here is derived from an EMBL/GenBank/DDBJ whole genome shotgun (WGS) entry which is preliminary data.</text>
</comment>
<evidence type="ECO:0000313" key="2">
    <source>
        <dbReference type="EMBL" id="KAK4547051.1"/>
    </source>
</evidence>
<dbReference type="EMBL" id="JAVFHQ010000012">
    <property type="protein sequence ID" value="KAK4547051.1"/>
    <property type="molecule type" value="Genomic_DNA"/>
</dbReference>
<keyword evidence="3" id="KW-1185">Reference proteome</keyword>
<evidence type="ECO:0000313" key="3">
    <source>
        <dbReference type="Proteomes" id="UP001324427"/>
    </source>
</evidence>
<dbReference type="Proteomes" id="UP001324427">
    <property type="component" value="Unassembled WGS sequence"/>
</dbReference>
<evidence type="ECO:0000259" key="1">
    <source>
        <dbReference type="Pfam" id="PF24864"/>
    </source>
</evidence>
<reference evidence="2 3" key="1">
    <citation type="submission" date="2021-11" db="EMBL/GenBank/DDBJ databases">
        <title>Black yeast isolated from Biological Soil Crust.</title>
        <authorList>
            <person name="Kurbessoian T."/>
        </authorList>
    </citation>
    <scope>NUCLEOTIDE SEQUENCE [LARGE SCALE GENOMIC DNA]</scope>
    <source>
        <strain evidence="2 3">CCFEE 5522</strain>
    </source>
</reference>